<evidence type="ECO:0000259" key="1">
    <source>
        <dbReference type="Pfam" id="PF00078"/>
    </source>
</evidence>
<dbReference type="AlphaFoldDB" id="A5B0B3"/>
<dbReference type="InterPro" id="IPR043502">
    <property type="entry name" value="DNA/RNA_pol_sf"/>
</dbReference>
<gene>
    <name evidence="2" type="ORF">VITISV_028506</name>
</gene>
<dbReference type="PANTHER" id="PTHR33240:SF8">
    <property type="entry name" value="OS03G0439900 PROTEIN"/>
    <property type="match status" value="1"/>
</dbReference>
<reference evidence="2" key="1">
    <citation type="journal article" date="2007" name="PLoS ONE">
        <title>The first genome sequence of an elite grapevine cultivar (Pinot noir Vitis vinifera L.): coping with a highly heterozygous genome.</title>
        <authorList>
            <person name="Velasco R."/>
            <person name="Zharkikh A."/>
            <person name="Troggio M."/>
            <person name="Cartwright D.A."/>
            <person name="Cestaro A."/>
            <person name="Pruss D."/>
            <person name="Pindo M."/>
            <person name="FitzGerald L.M."/>
            <person name="Vezzulli S."/>
            <person name="Reid J."/>
            <person name="Malacarne G."/>
            <person name="Iliev D."/>
            <person name="Coppola G."/>
            <person name="Wardell B."/>
            <person name="Micheletti D."/>
            <person name="Macalma T."/>
            <person name="Facci M."/>
            <person name="Mitchell J.T."/>
            <person name="Perazzolli M."/>
            <person name="Eldredge G."/>
            <person name="Gatto P."/>
            <person name="Oyzerski R."/>
            <person name="Moretto M."/>
            <person name="Gutin N."/>
            <person name="Stefanini M."/>
            <person name="Chen Y."/>
            <person name="Segala C."/>
            <person name="Davenport C."/>
            <person name="Dematte L."/>
            <person name="Mraz A."/>
            <person name="Battilana J."/>
            <person name="Stormo K."/>
            <person name="Costa F."/>
            <person name="Tao Q."/>
            <person name="Si-Ammour A."/>
            <person name="Harkins T."/>
            <person name="Lackey A."/>
            <person name="Perbost C."/>
            <person name="Taillon B."/>
            <person name="Stella A."/>
            <person name="Solovyev V."/>
            <person name="Fawcett J.A."/>
            <person name="Sterck L."/>
            <person name="Vandepoele K."/>
            <person name="Grando S.M."/>
            <person name="Toppo S."/>
            <person name="Moser C."/>
            <person name="Lanchbury J."/>
            <person name="Bogden R."/>
            <person name="Skolnick M."/>
            <person name="Sgaramella V."/>
            <person name="Bhatnagar S.K."/>
            <person name="Fontana P."/>
            <person name="Gutin A."/>
            <person name="Van de Peer Y."/>
            <person name="Salamini F."/>
            <person name="Viola R."/>
        </authorList>
    </citation>
    <scope>NUCLEOTIDE SEQUENCE</scope>
</reference>
<protein>
    <recommendedName>
        <fullName evidence="1">Reverse transcriptase domain-containing protein</fullName>
    </recommendedName>
</protein>
<dbReference type="SUPFAM" id="SSF56672">
    <property type="entry name" value="DNA/RNA polymerases"/>
    <property type="match status" value="1"/>
</dbReference>
<dbReference type="InterPro" id="IPR000477">
    <property type="entry name" value="RT_dom"/>
</dbReference>
<name>A5B0B3_VITVI</name>
<feature type="domain" description="Reverse transcriptase" evidence="1">
    <location>
        <begin position="320"/>
        <end position="376"/>
    </location>
</feature>
<dbReference type="Pfam" id="PF00078">
    <property type="entry name" value="RVT_1"/>
    <property type="match status" value="1"/>
</dbReference>
<dbReference type="EMBL" id="AM442217">
    <property type="protein sequence ID" value="CAN80646.1"/>
    <property type="molecule type" value="Genomic_DNA"/>
</dbReference>
<proteinExistence type="predicted"/>
<dbReference type="Gene3D" id="3.30.70.270">
    <property type="match status" value="1"/>
</dbReference>
<sequence>MLFTPFNSLIINYEPPRGFLMLKFSAYDRFGDPFDHIMHYPQLMTLDIGNDALLCKVFPFRLQGQALSCICPSTPFFESLTKKPPTTMDDLFWRATNKSGETSRNQASAAPSAPVVPRAIINYIHDGPLDEEYNSKRKRQRLLRAALVREHVSSIRPGLANESTHPIDGVILFPPVDPVRVLQPHRDALILTLGIDGFDVRRILVDPGSLANLLQVSVIKQMGFMPSNLENLGRILLGFNEASTTSIEDIVLPIQVGPITLNVQFLMVEDLSPFNAILGRAWLHNMKAIPSTYHQMVSFITKNGQIDLYGIQLAARQCYQVAREVYIDDMVVKRKTREEHTQHLQEVFCLLRRYNMKLNSSKCAFDVSAGKFLGFVVT</sequence>
<dbReference type="PANTHER" id="PTHR33240">
    <property type="entry name" value="OS08G0508500 PROTEIN"/>
    <property type="match status" value="1"/>
</dbReference>
<dbReference type="InterPro" id="IPR043128">
    <property type="entry name" value="Rev_trsase/Diguanyl_cyclase"/>
</dbReference>
<dbReference type="CDD" id="cd00303">
    <property type="entry name" value="retropepsin_like"/>
    <property type="match status" value="1"/>
</dbReference>
<accession>A5B0B3</accession>
<evidence type="ECO:0000313" key="2">
    <source>
        <dbReference type="EMBL" id="CAN80646.1"/>
    </source>
</evidence>
<organism evidence="2">
    <name type="scientific">Vitis vinifera</name>
    <name type="common">Grape</name>
    <dbReference type="NCBI Taxonomy" id="29760"/>
    <lineage>
        <taxon>Eukaryota</taxon>
        <taxon>Viridiplantae</taxon>
        <taxon>Streptophyta</taxon>
        <taxon>Embryophyta</taxon>
        <taxon>Tracheophyta</taxon>
        <taxon>Spermatophyta</taxon>
        <taxon>Magnoliopsida</taxon>
        <taxon>eudicotyledons</taxon>
        <taxon>Gunneridae</taxon>
        <taxon>Pentapetalae</taxon>
        <taxon>rosids</taxon>
        <taxon>Vitales</taxon>
        <taxon>Vitaceae</taxon>
        <taxon>Viteae</taxon>
        <taxon>Vitis</taxon>
    </lineage>
</organism>